<feature type="binding site" evidence="5">
    <location>
        <begin position="365"/>
        <end position="366"/>
    </location>
    <ligand>
        <name>S-adenosyl-L-methionine</name>
        <dbReference type="ChEBI" id="CHEBI:59789"/>
    </ligand>
</feature>
<dbReference type="OMA" id="IKYAWYE"/>
<dbReference type="Gene3D" id="3.40.50.150">
    <property type="entry name" value="Vaccinia Virus protein VP39"/>
    <property type="match status" value="1"/>
</dbReference>
<dbReference type="EMBL" id="HE576760">
    <property type="protein sequence ID" value="CCC71870.1"/>
    <property type="molecule type" value="Genomic_DNA"/>
</dbReference>
<accession>G0VK36</accession>
<protein>
    <submittedName>
        <fullName evidence="11">Uncharacterized protein</fullName>
    </submittedName>
</protein>
<feature type="active site" description="Proton donor/acceptor" evidence="4">
    <location>
        <position position="471"/>
    </location>
</feature>
<evidence type="ECO:0000256" key="4">
    <source>
        <dbReference type="PIRSR" id="PIRSR015894-1"/>
    </source>
</evidence>
<dbReference type="GO" id="GO:0035243">
    <property type="term" value="F:protein-arginine omega-N symmetric methyltransferase activity"/>
    <property type="evidence" value="ECO:0007669"/>
    <property type="project" value="EnsemblFungi"/>
</dbReference>
<dbReference type="GO" id="GO:0035241">
    <property type="term" value="F:protein-arginine omega-N monomethyltransferase activity"/>
    <property type="evidence" value="ECO:0007669"/>
    <property type="project" value="EnsemblFungi"/>
</dbReference>
<proteinExistence type="predicted"/>
<dbReference type="GO" id="GO:0006355">
    <property type="term" value="P:regulation of DNA-templated transcription"/>
    <property type="evidence" value="ECO:0007669"/>
    <property type="project" value="TreeGrafter"/>
</dbReference>
<organism evidence="11 12">
    <name type="scientific">Naumovozyma castellii</name>
    <name type="common">Yeast</name>
    <name type="synonym">Saccharomyces castellii</name>
    <dbReference type="NCBI Taxonomy" id="27288"/>
    <lineage>
        <taxon>Eukaryota</taxon>
        <taxon>Fungi</taxon>
        <taxon>Dikarya</taxon>
        <taxon>Ascomycota</taxon>
        <taxon>Saccharomycotina</taxon>
        <taxon>Saccharomycetes</taxon>
        <taxon>Saccharomycetales</taxon>
        <taxon>Saccharomycetaceae</taxon>
        <taxon>Naumovozyma</taxon>
    </lineage>
</organism>
<dbReference type="GO" id="GO:0032174">
    <property type="term" value="C:cellular bud neck septin collar"/>
    <property type="evidence" value="ECO:0007669"/>
    <property type="project" value="EnsemblFungi"/>
</dbReference>
<dbReference type="Gene3D" id="3.20.20.150">
    <property type="entry name" value="Divalent-metal-dependent TIM barrel enzymes"/>
    <property type="match status" value="1"/>
</dbReference>
<evidence type="ECO:0000313" key="12">
    <source>
        <dbReference type="Proteomes" id="UP000001640"/>
    </source>
</evidence>
<feature type="binding site" evidence="5">
    <location>
        <position position="356"/>
    </location>
    <ligand>
        <name>S-adenosyl-L-methionine</name>
        <dbReference type="ChEBI" id="CHEBI:59789"/>
    </ligand>
</feature>
<dbReference type="PANTHER" id="PTHR10738">
    <property type="entry name" value="PROTEIN ARGININE N-METHYLTRANSFERASE 5"/>
    <property type="match status" value="1"/>
</dbReference>
<keyword evidence="12" id="KW-1185">Reference proteome</keyword>
<evidence type="ECO:0000256" key="5">
    <source>
        <dbReference type="PIRSR" id="PIRSR015894-2"/>
    </source>
</evidence>
<sequence>MKSNVYVGIKPSIPNARLPSGEQNDIGLSIGAKSDTAELSSAYDYILSPITNTRYKELINRIIITHNQEAYKSGKDDRRNHNKEIVVPEPQLQDLCIPPFKINENENNPSYIGLLSSWLEIESSDMFVREVAYQLLLNECKYAKFAGITKLILAPPRDVLLLSLYAQLISRLLNTEEVTTSPSLMLSISLPLYEDSDPLATWELWSNIRRLCDYHPSLTISLAVPRIKVPSYVLNRWLCEPVFCLLVSSSIFAMNQYGYPVLHKHSQNLIQKFQKVNGNSQLQVGELAIVVHGLEKTSGQFKGGSEVYLEYLNYLLDKGDKENMNQILDNLNTDITIPRLMPPLRPHSDILLNSTYSLFEKDIVKYNLYGEAIENALQDLIQTKKKPIGTDLVILIAGAGRGPLVDRAFRIIHHLKLQKKTRIIAIEKNPQAYLYLQKRNFDHWENQVELIKDDMIHWSDSTLKVDICISELLGSFGCNELSPECLWAIEKNHSKPSTIFIPKSYSSYIAPISSPLLYQKLSQIPRGLESPWVMHNIPYCILSTKVNELWSFEHPFIEADVNDAVTFSRNSTTEFKIKHGGEVHGIVGFFTAVLYGNIKLSIIPDNVAVKSKPSNIKIPGDDIQHTAALFSWSPIVFPLSQPILITDDTELSVLLSRVHSTTRVWYEWSVESFIYLAVLKPPKLKLEPIAKRKLEPMINNPELENEKLSFSTLDAGWKSFADSLEIEDKNEENSGSFNDDEESEINVRVKTGVSKLHNINGKLFDIPL</sequence>
<evidence type="ECO:0000256" key="1">
    <source>
        <dbReference type="ARBA" id="ARBA00022603"/>
    </source>
</evidence>
<evidence type="ECO:0000256" key="6">
    <source>
        <dbReference type="PIRSR" id="PIRSR015894-3"/>
    </source>
</evidence>
<dbReference type="HOGENOM" id="CLU_010247_2_0_1"/>
<dbReference type="PANTHER" id="PTHR10738:SF0">
    <property type="entry name" value="PROTEIN ARGININE N-METHYLTRANSFERASE 5"/>
    <property type="match status" value="1"/>
</dbReference>
<dbReference type="KEGG" id="ncs:NCAS_0I02020"/>
<keyword evidence="3 5" id="KW-0949">S-adenosyl-L-methionine</keyword>
<dbReference type="Gene3D" id="2.70.160.11">
    <property type="entry name" value="Hnrnp arginine n-methyltransferase1"/>
    <property type="match status" value="1"/>
</dbReference>
<feature type="domain" description="PRMT5 arginine-N-methyltransferase" evidence="8">
    <location>
        <begin position="337"/>
        <end position="501"/>
    </location>
</feature>
<evidence type="ECO:0000256" key="2">
    <source>
        <dbReference type="ARBA" id="ARBA00022679"/>
    </source>
</evidence>
<dbReference type="InterPro" id="IPR025799">
    <property type="entry name" value="Arg_MeTrfase"/>
</dbReference>
<evidence type="ECO:0000256" key="3">
    <source>
        <dbReference type="ARBA" id="ARBA00022691"/>
    </source>
</evidence>
<dbReference type="GO" id="GO:0042054">
    <property type="term" value="F:histone methyltransferase activity"/>
    <property type="evidence" value="ECO:0007669"/>
    <property type="project" value="EnsemblFungi"/>
</dbReference>
<feature type="domain" description="PRMT5 oligomerisation" evidence="10">
    <location>
        <begin position="504"/>
        <end position="764"/>
    </location>
</feature>
<dbReference type="RefSeq" id="XP_003678212.1">
    <property type="nucleotide sequence ID" value="XM_003678164.1"/>
</dbReference>
<evidence type="ECO:0000259" key="9">
    <source>
        <dbReference type="Pfam" id="PF17285"/>
    </source>
</evidence>
<evidence type="ECO:0000259" key="10">
    <source>
        <dbReference type="Pfam" id="PF17286"/>
    </source>
</evidence>
<dbReference type="GO" id="GO:0000144">
    <property type="term" value="C:cellular bud neck septin ring"/>
    <property type="evidence" value="ECO:0007669"/>
    <property type="project" value="EnsemblFungi"/>
</dbReference>
<dbReference type="GO" id="GO:0032259">
    <property type="term" value="P:methylation"/>
    <property type="evidence" value="ECO:0007669"/>
    <property type="project" value="UniProtKB-KW"/>
</dbReference>
<dbReference type="SUPFAM" id="SSF53335">
    <property type="entry name" value="S-adenosyl-L-methionine-dependent methyltransferases"/>
    <property type="match status" value="1"/>
</dbReference>
<dbReference type="AlphaFoldDB" id="G0VK36"/>
<dbReference type="GO" id="GO:0045840">
    <property type="term" value="P:positive regulation of mitotic nuclear division"/>
    <property type="evidence" value="ECO:0007669"/>
    <property type="project" value="EnsemblFungi"/>
</dbReference>
<dbReference type="Pfam" id="PF05185">
    <property type="entry name" value="PRMT5"/>
    <property type="match status" value="1"/>
</dbReference>
<dbReference type="FunCoup" id="G0VK36">
    <property type="interactions" value="1186"/>
</dbReference>
<evidence type="ECO:0000256" key="7">
    <source>
        <dbReference type="PROSITE-ProRule" id="PRU01015"/>
    </source>
</evidence>
<dbReference type="GO" id="GO:0000086">
    <property type="term" value="P:G2/M transition of mitotic cell cycle"/>
    <property type="evidence" value="ECO:0007669"/>
    <property type="project" value="EnsemblFungi"/>
</dbReference>
<dbReference type="OrthoDB" id="1368803at2759"/>
<dbReference type="Pfam" id="PF17285">
    <property type="entry name" value="PRMT5_TIM"/>
    <property type="match status" value="1"/>
</dbReference>
<gene>
    <name evidence="11" type="primary">NCAS0I02020</name>
    <name evidence="11" type="ordered locus">NCAS_0I02020</name>
</gene>
<dbReference type="InterPro" id="IPR035248">
    <property type="entry name" value="PRMT5_C"/>
</dbReference>
<dbReference type="eggNOG" id="KOG0822">
    <property type="taxonomic scope" value="Eukaryota"/>
</dbReference>
<feature type="active site" description="Proton donor/acceptor" evidence="4">
    <location>
        <position position="480"/>
    </location>
</feature>
<evidence type="ECO:0000313" key="11">
    <source>
        <dbReference type="EMBL" id="CCC71870.1"/>
    </source>
</evidence>
<dbReference type="GO" id="GO:0030163">
    <property type="term" value="P:protein catabolic process"/>
    <property type="evidence" value="ECO:0007669"/>
    <property type="project" value="EnsemblFungi"/>
</dbReference>
<feature type="site" description="Critical for specifying symmetric addition of methyl groups" evidence="6">
    <location>
        <position position="359"/>
    </location>
</feature>
<dbReference type="InterPro" id="IPR029063">
    <property type="entry name" value="SAM-dependent_MTases_sf"/>
</dbReference>
<reference key="2">
    <citation type="submission" date="2011-08" db="EMBL/GenBank/DDBJ databases">
        <title>Genome sequence of Naumovozyma castellii.</title>
        <authorList>
            <person name="Gordon J.L."/>
            <person name="Armisen D."/>
            <person name="Proux-Wera E."/>
            <person name="OhEigeartaigh S.S."/>
            <person name="Byrne K.P."/>
            <person name="Wolfe K.H."/>
        </authorList>
    </citation>
    <scope>NUCLEOTIDE SEQUENCE</scope>
    <source>
        <strain>Type strain:CBS 4309</strain>
    </source>
</reference>
<dbReference type="InterPro" id="IPR035247">
    <property type="entry name" value="PRMT5_TIM"/>
</dbReference>
<dbReference type="GO" id="GO:0005829">
    <property type="term" value="C:cytosol"/>
    <property type="evidence" value="ECO:0007669"/>
    <property type="project" value="TreeGrafter"/>
</dbReference>
<keyword evidence="1 7" id="KW-0489">Methyltransferase</keyword>
<dbReference type="GO" id="GO:0005824">
    <property type="term" value="C:outer plaque of spindle pole body"/>
    <property type="evidence" value="ECO:0007669"/>
    <property type="project" value="EnsemblFungi"/>
</dbReference>
<dbReference type="GeneID" id="96905557"/>
<evidence type="ECO:0000259" key="8">
    <source>
        <dbReference type="Pfam" id="PF05185"/>
    </source>
</evidence>
<dbReference type="STRING" id="1064592.G0VK36"/>
<feature type="binding site" evidence="5">
    <location>
        <begin position="454"/>
        <end position="455"/>
    </location>
    <ligand>
        <name>S-adenosyl-L-methionine</name>
        <dbReference type="ChEBI" id="CHEBI:59789"/>
    </ligand>
</feature>
<feature type="domain" description="PRMT5 TIM barrel" evidence="9">
    <location>
        <begin position="43"/>
        <end position="317"/>
    </location>
</feature>
<dbReference type="Pfam" id="PF17286">
    <property type="entry name" value="PRMT5_C"/>
    <property type="match status" value="1"/>
</dbReference>
<feature type="binding site" evidence="5">
    <location>
        <position position="427"/>
    </location>
    <ligand>
        <name>S-adenosyl-L-methionine</name>
        <dbReference type="ChEBI" id="CHEBI:59789"/>
    </ligand>
</feature>
<name>G0VK36_NAUCA</name>
<dbReference type="InParanoid" id="G0VK36"/>
<keyword evidence="2 7" id="KW-0808">Transferase</keyword>
<dbReference type="PROSITE" id="PS51678">
    <property type="entry name" value="SAM_MT_PRMT"/>
    <property type="match status" value="1"/>
</dbReference>
<dbReference type="Proteomes" id="UP000001640">
    <property type="component" value="Chromosome 9"/>
</dbReference>
<dbReference type="InterPro" id="IPR035075">
    <property type="entry name" value="PRMT5"/>
</dbReference>
<dbReference type="GO" id="GO:0005634">
    <property type="term" value="C:nucleus"/>
    <property type="evidence" value="ECO:0007669"/>
    <property type="project" value="TreeGrafter"/>
</dbReference>
<dbReference type="GO" id="GO:0000902">
    <property type="term" value="P:cell morphogenesis"/>
    <property type="evidence" value="ECO:0007669"/>
    <property type="project" value="EnsemblFungi"/>
</dbReference>
<reference evidence="11 12" key="1">
    <citation type="journal article" date="2011" name="Proc. Natl. Acad. Sci. U.S.A.">
        <title>Evolutionary erosion of yeast sex chromosomes by mating-type switching accidents.</title>
        <authorList>
            <person name="Gordon J.L."/>
            <person name="Armisen D."/>
            <person name="Proux-Wera E."/>
            <person name="Oheigeartaigh S.S."/>
            <person name="Byrne K.P."/>
            <person name="Wolfe K.H."/>
        </authorList>
    </citation>
    <scope>NUCLEOTIDE SEQUENCE [LARGE SCALE GENOMIC DNA]</scope>
    <source>
        <strain evidence="12">ATCC 76901 / BCRC 22586 / CBS 4309 / NBRC 1992 / NRRL Y-12630</strain>
    </source>
</reference>